<feature type="region of interest" description="Disordered" evidence="1">
    <location>
        <begin position="75"/>
        <end position="96"/>
    </location>
</feature>
<accession>U1PP01</accession>
<dbReference type="AlphaFoldDB" id="U1PP01"/>
<dbReference type="InterPro" id="IPR043833">
    <property type="entry name" value="DUF5810"/>
</dbReference>
<proteinExistence type="predicted"/>
<evidence type="ECO:0000313" key="2">
    <source>
        <dbReference type="EMBL" id="ERG95457.1"/>
    </source>
</evidence>
<organism evidence="2 3">
    <name type="scientific">Haloquadratum walsbyi J07HQW2</name>
    <dbReference type="NCBI Taxonomy" id="1238425"/>
    <lineage>
        <taxon>Archaea</taxon>
        <taxon>Methanobacteriati</taxon>
        <taxon>Methanobacteriota</taxon>
        <taxon>Stenosarchaea group</taxon>
        <taxon>Halobacteria</taxon>
        <taxon>Halobacteriales</taxon>
        <taxon>Haloferacaceae</taxon>
        <taxon>Haloquadratum</taxon>
    </lineage>
</organism>
<protein>
    <submittedName>
        <fullName evidence="2">Uncharacterized protein</fullName>
    </submittedName>
</protein>
<sequence>MGYACPVCETPQQDAAHLADHLAFTAIVHTDDHESWLEEHVGDWGAYGTDELAEIVVEFATSVKYDQVFEDTVHRQRGRQMHDHSHHTDSADSEVSIDAVSDTVETQIDGETHSILKEARELTAQMIHTDDEDPDGAEDTDTQKQLTNEDDDSANTDE</sequence>
<dbReference type="Proteomes" id="UP000030710">
    <property type="component" value="Unassembled WGS sequence"/>
</dbReference>
<gene>
    <name evidence="2" type="ORF">J07HQW2_01914</name>
</gene>
<feature type="compositionally biased region" description="Acidic residues" evidence="1">
    <location>
        <begin position="130"/>
        <end position="140"/>
    </location>
</feature>
<dbReference type="HOGENOM" id="CLU_129115_0_0_2"/>
<feature type="region of interest" description="Disordered" evidence="1">
    <location>
        <begin position="126"/>
        <end position="158"/>
    </location>
</feature>
<name>U1PP01_9EURY</name>
<reference evidence="2 3" key="1">
    <citation type="journal article" date="2013" name="PLoS ONE">
        <title>Assembly-driven community genomics of a hypersaline microbial ecosystem.</title>
        <authorList>
            <person name="Podell S."/>
            <person name="Ugalde J.A."/>
            <person name="Narasingarao P."/>
            <person name="Banfield J.F."/>
            <person name="Heidelberg K.B."/>
            <person name="Allen E.E."/>
        </authorList>
    </citation>
    <scope>NUCLEOTIDE SEQUENCE [LARGE SCALE GENOMIC DNA]</scope>
    <source>
        <strain evidence="3">J07HQW2</strain>
    </source>
</reference>
<dbReference type="RefSeq" id="WP_021054934.1">
    <property type="nucleotide sequence ID" value="NZ_KE356561.1"/>
</dbReference>
<feature type="compositionally biased region" description="Basic and acidic residues" evidence="1">
    <location>
        <begin position="80"/>
        <end position="90"/>
    </location>
</feature>
<evidence type="ECO:0000256" key="1">
    <source>
        <dbReference type="SAM" id="MobiDB-lite"/>
    </source>
</evidence>
<dbReference type="EMBL" id="KE356561">
    <property type="protein sequence ID" value="ERG95457.1"/>
    <property type="molecule type" value="Genomic_DNA"/>
</dbReference>
<evidence type="ECO:0000313" key="3">
    <source>
        <dbReference type="Proteomes" id="UP000030710"/>
    </source>
</evidence>
<feature type="compositionally biased region" description="Acidic residues" evidence="1">
    <location>
        <begin position="148"/>
        <end position="158"/>
    </location>
</feature>
<dbReference type="eggNOG" id="arCOG04696">
    <property type="taxonomic scope" value="Archaea"/>
</dbReference>
<dbReference type="STRING" id="1238425.J07HQW2_01914"/>
<dbReference type="Pfam" id="PF19126">
    <property type="entry name" value="DUF5810"/>
    <property type="match status" value="1"/>
</dbReference>